<evidence type="ECO:0008006" key="3">
    <source>
        <dbReference type="Google" id="ProtNLM"/>
    </source>
</evidence>
<dbReference type="PANTHER" id="PTHR46014:SF1">
    <property type="entry name" value="TETRATRICOPEPTIDE REPEAT PROTEIN 1"/>
    <property type="match status" value="1"/>
</dbReference>
<dbReference type="InterPro" id="IPR052769">
    <property type="entry name" value="TPR_domain_protein"/>
</dbReference>
<dbReference type="Gene3D" id="1.25.40.10">
    <property type="entry name" value="Tetratricopeptide repeat domain"/>
    <property type="match status" value="1"/>
</dbReference>
<dbReference type="OrthoDB" id="1872379at2759"/>
<dbReference type="InterPro" id="IPR011990">
    <property type="entry name" value="TPR-like_helical_dom_sf"/>
</dbReference>
<dbReference type="SUPFAM" id="SSF48452">
    <property type="entry name" value="TPR-like"/>
    <property type="match status" value="1"/>
</dbReference>
<organism evidence="1 2">
    <name type="scientific">Coprinopsis marcescibilis</name>
    <name type="common">Agaric fungus</name>
    <name type="synonym">Psathyrella marcescibilis</name>
    <dbReference type="NCBI Taxonomy" id="230819"/>
    <lineage>
        <taxon>Eukaryota</taxon>
        <taxon>Fungi</taxon>
        <taxon>Dikarya</taxon>
        <taxon>Basidiomycota</taxon>
        <taxon>Agaricomycotina</taxon>
        <taxon>Agaricomycetes</taxon>
        <taxon>Agaricomycetidae</taxon>
        <taxon>Agaricales</taxon>
        <taxon>Agaricineae</taxon>
        <taxon>Psathyrellaceae</taxon>
        <taxon>Coprinopsis</taxon>
    </lineage>
</organism>
<dbReference type="EMBL" id="ML210146">
    <property type="protein sequence ID" value="TFK30627.1"/>
    <property type="molecule type" value="Genomic_DNA"/>
</dbReference>
<dbReference type="Proteomes" id="UP000307440">
    <property type="component" value="Unassembled WGS sequence"/>
</dbReference>
<sequence>MTTSNDSQNQNLTVRIQDAHDRKSDGNDHFRLSNWNEALVLYRAGLNRLPKSIETSEKVTSLPEGDEYSEQEIQVTGEQTSAVNISTSESLEPGLTAEEELELTKLRAVLHANIAACHVKLNVEGEHKESVAACTEALKNNPSYEKALQRRASSNEAINTWSSLTAAQEDYETLKTLVQSPSQKAGIESKLSSLRPRLEAAQKNETAEMIDKMKGFGNSILGRFGLSTENFKLEPNGQGGYSMNFVK</sequence>
<dbReference type="STRING" id="230819.A0A5C3LCP4"/>
<gene>
    <name evidence="1" type="ORF">FA15DRAFT_699067</name>
</gene>
<dbReference type="AlphaFoldDB" id="A0A5C3LCP4"/>
<reference evidence="1 2" key="1">
    <citation type="journal article" date="2019" name="Nat. Ecol. Evol.">
        <title>Megaphylogeny resolves global patterns of mushroom evolution.</title>
        <authorList>
            <person name="Varga T."/>
            <person name="Krizsan K."/>
            <person name="Foldi C."/>
            <person name="Dima B."/>
            <person name="Sanchez-Garcia M."/>
            <person name="Sanchez-Ramirez S."/>
            <person name="Szollosi G.J."/>
            <person name="Szarkandi J.G."/>
            <person name="Papp V."/>
            <person name="Albert L."/>
            <person name="Andreopoulos W."/>
            <person name="Angelini C."/>
            <person name="Antonin V."/>
            <person name="Barry K.W."/>
            <person name="Bougher N.L."/>
            <person name="Buchanan P."/>
            <person name="Buyck B."/>
            <person name="Bense V."/>
            <person name="Catcheside P."/>
            <person name="Chovatia M."/>
            <person name="Cooper J."/>
            <person name="Damon W."/>
            <person name="Desjardin D."/>
            <person name="Finy P."/>
            <person name="Geml J."/>
            <person name="Haridas S."/>
            <person name="Hughes K."/>
            <person name="Justo A."/>
            <person name="Karasinski D."/>
            <person name="Kautmanova I."/>
            <person name="Kiss B."/>
            <person name="Kocsube S."/>
            <person name="Kotiranta H."/>
            <person name="LaButti K.M."/>
            <person name="Lechner B.E."/>
            <person name="Liimatainen K."/>
            <person name="Lipzen A."/>
            <person name="Lukacs Z."/>
            <person name="Mihaltcheva S."/>
            <person name="Morgado L.N."/>
            <person name="Niskanen T."/>
            <person name="Noordeloos M.E."/>
            <person name="Ohm R.A."/>
            <person name="Ortiz-Santana B."/>
            <person name="Ovrebo C."/>
            <person name="Racz N."/>
            <person name="Riley R."/>
            <person name="Savchenko A."/>
            <person name="Shiryaev A."/>
            <person name="Soop K."/>
            <person name="Spirin V."/>
            <person name="Szebenyi C."/>
            <person name="Tomsovsky M."/>
            <person name="Tulloss R.E."/>
            <person name="Uehling J."/>
            <person name="Grigoriev I.V."/>
            <person name="Vagvolgyi C."/>
            <person name="Papp T."/>
            <person name="Martin F.M."/>
            <person name="Miettinen O."/>
            <person name="Hibbett D.S."/>
            <person name="Nagy L.G."/>
        </authorList>
    </citation>
    <scope>NUCLEOTIDE SEQUENCE [LARGE SCALE GENOMIC DNA]</scope>
    <source>
        <strain evidence="1 2">CBS 121175</strain>
    </source>
</reference>
<protein>
    <recommendedName>
        <fullName evidence="3">TPR-like protein</fullName>
    </recommendedName>
</protein>
<name>A0A5C3LCP4_COPMA</name>
<proteinExistence type="predicted"/>
<dbReference type="PANTHER" id="PTHR46014">
    <property type="entry name" value="TETRATRICOPEPTIDE REPEAT PROTEIN 1"/>
    <property type="match status" value="1"/>
</dbReference>
<keyword evidence="2" id="KW-1185">Reference proteome</keyword>
<evidence type="ECO:0000313" key="1">
    <source>
        <dbReference type="EMBL" id="TFK30627.1"/>
    </source>
</evidence>
<evidence type="ECO:0000313" key="2">
    <source>
        <dbReference type="Proteomes" id="UP000307440"/>
    </source>
</evidence>
<accession>A0A5C3LCP4</accession>